<keyword evidence="2" id="KW-1185">Reference proteome</keyword>
<reference evidence="1" key="1">
    <citation type="submission" date="2021-06" db="EMBL/GenBank/DDBJ databases">
        <authorList>
            <person name="Kallberg Y."/>
            <person name="Tangrot J."/>
            <person name="Rosling A."/>
        </authorList>
    </citation>
    <scope>NUCLEOTIDE SEQUENCE</scope>
    <source>
        <strain evidence="1">IL203A</strain>
    </source>
</reference>
<comment type="caution">
    <text evidence="1">The sequence shown here is derived from an EMBL/GenBank/DDBJ whole genome shotgun (WGS) entry which is preliminary data.</text>
</comment>
<organism evidence="1 2">
    <name type="scientific">Dentiscutata heterogama</name>
    <dbReference type="NCBI Taxonomy" id="1316150"/>
    <lineage>
        <taxon>Eukaryota</taxon>
        <taxon>Fungi</taxon>
        <taxon>Fungi incertae sedis</taxon>
        <taxon>Mucoromycota</taxon>
        <taxon>Glomeromycotina</taxon>
        <taxon>Glomeromycetes</taxon>
        <taxon>Diversisporales</taxon>
        <taxon>Gigasporaceae</taxon>
        <taxon>Dentiscutata</taxon>
    </lineage>
</organism>
<feature type="non-terminal residue" evidence="1">
    <location>
        <position position="935"/>
    </location>
</feature>
<dbReference type="EMBL" id="CAJVPU010013007">
    <property type="protein sequence ID" value="CAG8628690.1"/>
    <property type="molecule type" value="Genomic_DNA"/>
</dbReference>
<accession>A0ACA9N2Y4</accession>
<feature type="non-terminal residue" evidence="1">
    <location>
        <position position="1"/>
    </location>
</feature>
<evidence type="ECO:0000313" key="2">
    <source>
        <dbReference type="Proteomes" id="UP000789702"/>
    </source>
</evidence>
<sequence>NETINGTKNGKDDEADDSTERIIFIFAVWNVFACGVSFVSSLLRPRNPELMYTRNRMISRDTIASLWSLISFSWMAPIIKLSNGHDLTVDDLWELPFRCQATHCYLELDRVRNTDLLTRLLRANSANLVLFIVIAILRSISYLITPFFLYRLLAYMSDDKTKKYTEEPYLYVFGILCSELAGVVFLNQLNYQMSWLNIRVEQMLSLLVYEKQICLKTTLTKVKGGRSNNVLTTEVYDITGFFSNLPFLLTIPLEVIAITVFLYSLLGVSSIAGVVMMIACLWYNKRYGKHVNRLQKRVKRARSGRVSEIFELLNVVRTIKMLAWERSFHDKLMLSRQIELDQLQHFFWRTTLLTLLVHLTQFFVTLITFTFYTIIFQNQLTAPKVFTSLMLFNILKQSMQIYPDLIVDLKALVVSVGRIEKFQDEIEIQKPSSSDSMVTNIGFTGVNVAWKDDIIRSPNDFVLKNLNLKFPIGTLSLVCGHKSSGKTLLLLSLLRETSLLCGTIHFPITKVAYVPQQPWLENSTIRENILFGSNFEDERYWNIVDACGLLKDFESMEQADFTEYNDKDLVLSDEQKARVALARALYSDARIILLDDFLSIMDSTTGPFIAGRTVIIVTYYIRDLLDISDYIVILGGGTVIAEGTSGQMMDSEALANEMFRTNADAKHDQIDTITQNSFNQTVEKYDKKIWTTNEVHSQVKDPFNLYYFYIKSSGGLLLWTMLILLLIIIRVLTIGEAYWLKEWSDPNSSLFELLYDYVQIRFVAIYILIASVSALFIIFRMACQLLVSFKGSKTLFSKLLNAILNAPFTFFDTVPLGKVMNRFSKDLVALCLVISSAYINVSRELKRLQSITRSPVVSWFNETNIGITTIRAFAAEHRFVKKFTDRLNTSNRTTYLLHMSNRWMHVRIGSTGALASYCVGIFILWQYASIDASLA</sequence>
<proteinExistence type="predicted"/>
<name>A0ACA9N2Y4_9GLOM</name>
<gene>
    <name evidence="1" type="ORF">DHETER_LOCUS8313</name>
</gene>
<evidence type="ECO:0000313" key="1">
    <source>
        <dbReference type="EMBL" id="CAG8628690.1"/>
    </source>
</evidence>
<protein>
    <submittedName>
        <fullName evidence="1">11835_t:CDS:1</fullName>
    </submittedName>
</protein>
<dbReference type="Proteomes" id="UP000789702">
    <property type="component" value="Unassembled WGS sequence"/>
</dbReference>